<feature type="transmembrane region" description="Helical" evidence="9">
    <location>
        <begin position="85"/>
        <end position="107"/>
    </location>
</feature>
<evidence type="ECO:0000256" key="6">
    <source>
        <dbReference type="ARBA" id="ARBA00022989"/>
    </source>
</evidence>
<evidence type="ECO:0000256" key="4">
    <source>
        <dbReference type="ARBA" id="ARBA00022519"/>
    </source>
</evidence>
<evidence type="ECO:0000256" key="9">
    <source>
        <dbReference type="SAM" id="Phobius"/>
    </source>
</evidence>
<protein>
    <submittedName>
        <fullName evidence="11">TRAP-type C4-dicarboxylate transport system permease small subunit</fullName>
    </submittedName>
</protein>
<evidence type="ECO:0000256" key="5">
    <source>
        <dbReference type="ARBA" id="ARBA00022692"/>
    </source>
</evidence>
<evidence type="ECO:0000256" key="7">
    <source>
        <dbReference type="ARBA" id="ARBA00023136"/>
    </source>
</evidence>
<keyword evidence="2" id="KW-0813">Transport</keyword>
<organism evidence="11 12">
    <name type="scientific">Ammoniphilus resinae</name>
    <dbReference type="NCBI Taxonomy" id="861532"/>
    <lineage>
        <taxon>Bacteria</taxon>
        <taxon>Bacillati</taxon>
        <taxon>Bacillota</taxon>
        <taxon>Bacilli</taxon>
        <taxon>Bacillales</taxon>
        <taxon>Paenibacillaceae</taxon>
        <taxon>Aneurinibacillus group</taxon>
        <taxon>Ammoniphilus</taxon>
    </lineage>
</organism>
<evidence type="ECO:0000313" key="12">
    <source>
        <dbReference type="Proteomes" id="UP001519343"/>
    </source>
</evidence>
<keyword evidence="12" id="KW-1185">Reference proteome</keyword>
<feature type="transmembrane region" description="Helical" evidence="9">
    <location>
        <begin position="47"/>
        <end position="65"/>
    </location>
</feature>
<evidence type="ECO:0000313" key="11">
    <source>
        <dbReference type="EMBL" id="MBP1933865.1"/>
    </source>
</evidence>
<feature type="domain" description="Tripartite ATP-independent periplasmic transporters DctQ component" evidence="10">
    <location>
        <begin position="23"/>
        <end position="151"/>
    </location>
</feature>
<comment type="similarity">
    <text evidence="8">Belongs to the TRAP transporter small permease family.</text>
</comment>
<dbReference type="Pfam" id="PF04290">
    <property type="entry name" value="DctQ"/>
    <property type="match status" value="1"/>
</dbReference>
<evidence type="ECO:0000256" key="8">
    <source>
        <dbReference type="ARBA" id="ARBA00038436"/>
    </source>
</evidence>
<feature type="transmembrane region" description="Helical" evidence="9">
    <location>
        <begin position="127"/>
        <end position="151"/>
    </location>
</feature>
<keyword evidence="3" id="KW-1003">Cell membrane</keyword>
<proteinExistence type="inferred from homology"/>
<keyword evidence="7 9" id="KW-0472">Membrane</keyword>
<keyword evidence="6 9" id="KW-1133">Transmembrane helix</keyword>
<dbReference type="EMBL" id="JAGGKT010000014">
    <property type="protein sequence ID" value="MBP1933865.1"/>
    <property type="molecule type" value="Genomic_DNA"/>
</dbReference>
<dbReference type="PANTHER" id="PTHR35011:SF2">
    <property type="entry name" value="2,3-DIKETO-L-GULONATE TRAP TRANSPORTER SMALL PERMEASE PROTEIN YIAM"/>
    <property type="match status" value="1"/>
</dbReference>
<dbReference type="InterPro" id="IPR055348">
    <property type="entry name" value="DctQ"/>
</dbReference>
<keyword evidence="5 9" id="KW-0812">Transmembrane</keyword>
<gene>
    <name evidence="11" type="ORF">J2Z37_003882</name>
</gene>
<evidence type="ECO:0000256" key="3">
    <source>
        <dbReference type="ARBA" id="ARBA00022475"/>
    </source>
</evidence>
<dbReference type="Proteomes" id="UP001519343">
    <property type="component" value="Unassembled WGS sequence"/>
</dbReference>
<sequence>MESLVQGILKCVKAIIVVLMFGMIITVSYGVFTRYVLHDAAVWTGEISGYILVWITFLGSAWAVFEKSHISFDALLEKMPRTINIIIQLVFNLSMITFVAILTYYGFIVTGNALHDEMLTLPFTKALVYGIVPVSGILMILAFLIQIAQLFSVKADESATKSTTEFKIDTLQ</sequence>
<evidence type="ECO:0000256" key="1">
    <source>
        <dbReference type="ARBA" id="ARBA00004429"/>
    </source>
</evidence>
<dbReference type="InterPro" id="IPR007387">
    <property type="entry name" value="TRAP_DctQ"/>
</dbReference>
<feature type="transmembrane region" description="Helical" evidence="9">
    <location>
        <begin position="12"/>
        <end position="32"/>
    </location>
</feature>
<evidence type="ECO:0000256" key="2">
    <source>
        <dbReference type="ARBA" id="ARBA00022448"/>
    </source>
</evidence>
<comment type="subcellular location">
    <subcellularLocation>
        <location evidence="1">Cell inner membrane</location>
        <topology evidence="1">Multi-pass membrane protein</topology>
    </subcellularLocation>
</comment>
<dbReference type="PANTHER" id="PTHR35011">
    <property type="entry name" value="2,3-DIKETO-L-GULONATE TRAP TRANSPORTER SMALL PERMEASE PROTEIN YIAM"/>
    <property type="match status" value="1"/>
</dbReference>
<reference evidence="11 12" key="1">
    <citation type="submission" date="2021-03" db="EMBL/GenBank/DDBJ databases">
        <title>Genomic Encyclopedia of Type Strains, Phase IV (KMG-IV): sequencing the most valuable type-strain genomes for metagenomic binning, comparative biology and taxonomic classification.</title>
        <authorList>
            <person name="Goeker M."/>
        </authorList>
    </citation>
    <scope>NUCLEOTIDE SEQUENCE [LARGE SCALE GENOMIC DNA]</scope>
    <source>
        <strain evidence="11 12">DSM 24738</strain>
    </source>
</reference>
<accession>A0ABS4GVF5</accession>
<dbReference type="RefSeq" id="WP_209811880.1">
    <property type="nucleotide sequence ID" value="NZ_JAGGKT010000014.1"/>
</dbReference>
<keyword evidence="4" id="KW-0997">Cell inner membrane</keyword>
<evidence type="ECO:0000259" key="10">
    <source>
        <dbReference type="Pfam" id="PF04290"/>
    </source>
</evidence>
<comment type="caution">
    <text evidence="11">The sequence shown here is derived from an EMBL/GenBank/DDBJ whole genome shotgun (WGS) entry which is preliminary data.</text>
</comment>
<name>A0ABS4GVF5_9BACL</name>